<evidence type="ECO:0000313" key="2">
    <source>
        <dbReference type="Proteomes" id="UP000197783"/>
    </source>
</evidence>
<keyword evidence="1" id="KW-0560">Oxidoreductase</keyword>
<proteinExistence type="predicted"/>
<dbReference type="AlphaFoldDB" id="A0A245ZSC5"/>
<keyword evidence="2" id="KW-1185">Reference proteome</keyword>
<dbReference type="Gene3D" id="3.40.50.720">
    <property type="entry name" value="NAD(P)-binding Rossmann-like Domain"/>
    <property type="match status" value="1"/>
</dbReference>
<dbReference type="InterPro" id="IPR036291">
    <property type="entry name" value="NAD(P)-bd_dom_sf"/>
</dbReference>
<accession>A0A245ZSC5</accession>
<comment type="caution">
    <text evidence="1">The sequence shown here is derived from an EMBL/GenBank/DDBJ whole genome shotgun (WGS) entry which is preliminary data.</text>
</comment>
<sequence length="76" mass="8394">MRSKSAVVAFRRPPSIVRPRQRWRGCAKDLASRNILIKTVQPGPIDTDMATPDSAFAQQMIGAIPLSRYGTVKKIA</sequence>
<dbReference type="SUPFAM" id="SSF51735">
    <property type="entry name" value="NAD(P)-binding Rossmann-fold domains"/>
    <property type="match status" value="1"/>
</dbReference>
<reference evidence="1 2" key="1">
    <citation type="submission" date="2017-03" db="EMBL/GenBank/DDBJ databases">
        <title>Genome sequence of Sphingomonas mucosissima DSM 17494.</title>
        <authorList>
            <person name="Poehlein A."/>
            <person name="Wuebbeler J.H."/>
            <person name="Steinbuechel A."/>
            <person name="Daniel R."/>
        </authorList>
    </citation>
    <scope>NUCLEOTIDE SEQUENCE [LARGE SCALE GENOMIC DNA]</scope>
    <source>
        <strain evidence="1 2">DSM 17494</strain>
    </source>
</reference>
<dbReference type="Proteomes" id="UP000197783">
    <property type="component" value="Unassembled WGS sequence"/>
</dbReference>
<dbReference type="EMBL" id="NBBJ01000001">
    <property type="protein sequence ID" value="OWK32653.1"/>
    <property type="molecule type" value="Genomic_DNA"/>
</dbReference>
<protein>
    <submittedName>
        <fullName evidence="1">3-oxoacyl-[acyl-carrier-protein] reductase FabG</fullName>
        <ecNumber evidence="1">1.1.1.100</ecNumber>
    </submittedName>
</protein>
<dbReference type="GO" id="GO:0004316">
    <property type="term" value="F:3-oxoacyl-[acyl-carrier-protein] reductase (NADPH) activity"/>
    <property type="evidence" value="ECO:0007669"/>
    <property type="project" value="UniProtKB-EC"/>
</dbReference>
<dbReference type="EC" id="1.1.1.100" evidence="1"/>
<evidence type="ECO:0000313" key="1">
    <source>
        <dbReference type="EMBL" id="OWK32653.1"/>
    </source>
</evidence>
<gene>
    <name evidence="1" type="primary">fabG_5</name>
    <name evidence="1" type="ORF">SPMU_09920</name>
</gene>
<organism evidence="1 2">
    <name type="scientific">Sphingomonas mucosissima</name>
    <dbReference type="NCBI Taxonomy" id="370959"/>
    <lineage>
        <taxon>Bacteria</taxon>
        <taxon>Pseudomonadati</taxon>
        <taxon>Pseudomonadota</taxon>
        <taxon>Alphaproteobacteria</taxon>
        <taxon>Sphingomonadales</taxon>
        <taxon>Sphingomonadaceae</taxon>
        <taxon>Sphingomonas</taxon>
    </lineage>
</organism>
<name>A0A245ZSC5_9SPHN</name>